<dbReference type="RefSeq" id="WP_009383523.1">
    <property type="nucleotide sequence ID" value="NZ_AMSQ01000008.1"/>
</dbReference>
<comment type="similarity">
    <text evidence="2">Belongs to the bacterial solute-binding protein 5 family.</text>
</comment>
<evidence type="ECO:0000259" key="7">
    <source>
        <dbReference type="Pfam" id="PF00496"/>
    </source>
</evidence>
<evidence type="ECO:0000313" key="9">
    <source>
        <dbReference type="Proteomes" id="UP000009885"/>
    </source>
</evidence>
<dbReference type="OrthoDB" id="9801912at2"/>
<evidence type="ECO:0000313" key="8">
    <source>
        <dbReference type="EMBL" id="EKU48089.1"/>
    </source>
</evidence>
<dbReference type="PROSITE" id="PS51257">
    <property type="entry name" value="PROKAR_LIPOPROTEIN"/>
    <property type="match status" value="1"/>
</dbReference>
<dbReference type="Proteomes" id="UP000009885">
    <property type="component" value="Unassembled WGS sequence"/>
</dbReference>
<comment type="subcellular location">
    <subcellularLocation>
        <location evidence="1">Cell membrane</location>
        <topology evidence="1">Lipid-anchor</topology>
    </subcellularLocation>
</comment>
<evidence type="ECO:0000256" key="1">
    <source>
        <dbReference type="ARBA" id="ARBA00004193"/>
    </source>
</evidence>
<evidence type="ECO:0000256" key="6">
    <source>
        <dbReference type="SAM" id="SignalP"/>
    </source>
</evidence>
<dbReference type="PATRIC" id="fig|1229783.3.peg.1314"/>
<feature type="chain" id="PRO_5039272243" evidence="6">
    <location>
        <begin position="20"/>
        <end position="540"/>
    </location>
</feature>
<dbReference type="CDD" id="cd08504">
    <property type="entry name" value="PBP2_OppA"/>
    <property type="match status" value="1"/>
</dbReference>
<dbReference type="GO" id="GO:0043190">
    <property type="term" value="C:ATP-binding cassette (ABC) transporter complex"/>
    <property type="evidence" value="ECO:0007669"/>
    <property type="project" value="InterPro"/>
</dbReference>
<keyword evidence="9" id="KW-1185">Reference proteome</keyword>
<dbReference type="eggNOG" id="COG4166">
    <property type="taxonomic scope" value="Bacteria"/>
</dbReference>
<dbReference type="InterPro" id="IPR023765">
    <property type="entry name" value="SBP_5_CS"/>
</dbReference>
<dbReference type="InterPro" id="IPR039424">
    <property type="entry name" value="SBP_5"/>
</dbReference>
<accession>K9ALB3</accession>
<keyword evidence="3" id="KW-0813">Transport</keyword>
<dbReference type="InterPro" id="IPR030678">
    <property type="entry name" value="Peptide/Ni-bd"/>
</dbReference>
<dbReference type="PANTHER" id="PTHR30290">
    <property type="entry name" value="PERIPLASMIC BINDING COMPONENT OF ABC TRANSPORTER"/>
    <property type="match status" value="1"/>
</dbReference>
<gene>
    <name evidence="8" type="ORF">C273_06503</name>
</gene>
<dbReference type="AlphaFoldDB" id="K9ALB3"/>
<keyword evidence="4 6" id="KW-0732">Signal</keyword>
<evidence type="ECO:0000256" key="3">
    <source>
        <dbReference type="ARBA" id="ARBA00022448"/>
    </source>
</evidence>
<proteinExistence type="inferred from homology"/>
<keyword evidence="5" id="KW-0571">Peptide transport</keyword>
<keyword evidence="5" id="KW-0653">Protein transport</keyword>
<dbReference type="PIRSF" id="PIRSF002741">
    <property type="entry name" value="MppA"/>
    <property type="match status" value="1"/>
</dbReference>
<dbReference type="PROSITE" id="PS01040">
    <property type="entry name" value="SBP_BACTERIAL_5"/>
    <property type="match status" value="1"/>
</dbReference>
<dbReference type="PANTHER" id="PTHR30290:SF10">
    <property type="entry name" value="PERIPLASMIC OLIGOPEPTIDE-BINDING PROTEIN-RELATED"/>
    <property type="match status" value="1"/>
</dbReference>
<dbReference type="GO" id="GO:1904680">
    <property type="term" value="F:peptide transmembrane transporter activity"/>
    <property type="evidence" value="ECO:0007669"/>
    <property type="project" value="TreeGrafter"/>
</dbReference>
<dbReference type="InterPro" id="IPR000914">
    <property type="entry name" value="SBP_5_dom"/>
</dbReference>
<dbReference type="EMBL" id="AMSQ01000008">
    <property type="protein sequence ID" value="EKU48089.1"/>
    <property type="molecule type" value="Genomic_DNA"/>
</dbReference>
<name>K9ALB3_9STAP</name>
<dbReference type="Gene3D" id="3.90.76.10">
    <property type="entry name" value="Dipeptide-binding Protein, Domain 1"/>
    <property type="match status" value="1"/>
</dbReference>
<protein>
    <submittedName>
        <fullName evidence="8">Oligopeptide ABC transporter OppA oligopeptide-binding protein</fullName>
    </submittedName>
</protein>
<dbReference type="FunFam" id="3.90.76.10:FF:000001">
    <property type="entry name" value="Oligopeptide ABC transporter substrate-binding protein"/>
    <property type="match status" value="1"/>
</dbReference>
<dbReference type="Gene3D" id="3.40.190.10">
    <property type="entry name" value="Periplasmic binding protein-like II"/>
    <property type="match status" value="1"/>
</dbReference>
<sequence>MAKKRKLFSMLLASTLVLSACSGSGGSKSSGNELKLMESADIPTMDPSLATDAVSFTQFNQVYEGLYVFDKDNKPVPGVAKGEPKKSKDGKTWTIELRDDAKWANGDPVTADDFVFSWRRTVNPETAAEYAYMFENIKNASQITERKLKPEELGVKAKDKHTLVIELEKDLPYMQSLLAFGSFLPENEKFVKEHGKKFGTTAKATLANGPFKLENWKNEDSWELVKNDKYHDKDKVKLDKVKYKVVKEAQTGLNMFETGDVDVVRSIPPESIDKYKDHEAYKTLAEPTVFFLRINQTKNKDLANKNLRLAISKAIDKDTFVKTNLNNGSKATDILTAKDFIKMENGKDYTDGVKSEVNFDVKEAQKYYEAAKKELGKDKFEIEFLTYDKDTSITDAEFIKGQIEKNLPGVKFKIKQLPFKQKLKVETDKDYDISYAGWGPDYPDPTTYISLFTTNNPHNQTGYSNPDYDQALKEADSDKMLKDPQKRYELLQKSESSLLEDGVIVPMYQRGLAQLIKKDIKNWTPLKLSGDYALKEVEVK</sequence>
<comment type="caution">
    <text evidence="8">The sequence shown here is derived from an EMBL/GenBank/DDBJ whole genome shotgun (WGS) entry which is preliminary data.</text>
</comment>
<evidence type="ECO:0000256" key="4">
    <source>
        <dbReference type="ARBA" id="ARBA00022729"/>
    </source>
</evidence>
<dbReference type="Gene3D" id="3.10.105.10">
    <property type="entry name" value="Dipeptide-binding Protein, Domain 3"/>
    <property type="match status" value="1"/>
</dbReference>
<evidence type="ECO:0000256" key="5">
    <source>
        <dbReference type="ARBA" id="ARBA00022856"/>
    </source>
</evidence>
<dbReference type="Pfam" id="PF00496">
    <property type="entry name" value="SBP_bac_5"/>
    <property type="match status" value="1"/>
</dbReference>
<feature type="domain" description="Solute-binding protein family 5" evidence="7">
    <location>
        <begin position="74"/>
        <end position="457"/>
    </location>
</feature>
<evidence type="ECO:0000256" key="2">
    <source>
        <dbReference type="ARBA" id="ARBA00005695"/>
    </source>
</evidence>
<dbReference type="SUPFAM" id="SSF53850">
    <property type="entry name" value="Periplasmic binding protein-like II"/>
    <property type="match status" value="1"/>
</dbReference>
<dbReference type="STRING" id="1229783.C273_06503"/>
<reference evidence="8 9" key="1">
    <citation type="journal article" date="2013" name="Genome Announc.">
        <title>Genome Sequence of Staphylococcus massiliensis Strain S46, Isolated from the Surface of Healthy Human Skin.</title>
        <authorList>
            <person name="Srivastav R."/>
            <person name="Singh A."/>
            <person name="Jangir P.K."/>
            <person name="Kumari C."/>
            <person name="Muduli S."/>
            <person name="Sharma R."/>
        </authorList>
    </citation>
    <scope>NUCLEOTIDE SEQUENCE [LARGE SCALE GENOMIC DNA]</scope>
    <source>
        <strain evidence="8 9">S46</strain>
    </source>
</reference>
<organism evidence="8 9">
    <name type="scientific">Staphylococcus massiliensis S46</name>
    <dbReference type="NCBI Taxonomy" id="1229783"/>
    <lineage>
        <taxon>Bacteria</taxon>
        <taxon>Bacillati</taxon>
        <taxon>Bacillota</taxon>
        <taxon>Bacilli</taxon>
        <taxon>Bacillales</taxon>
        <taxon>Staphylococcaceae</taxon>
        <taxon>Staphylococcus</taxon>
    </lineage>
</organism>
<dbReference type="GO" id="GO:0030288">
    <property type="term" value="C:outer membrane-bounded periplasmic space"/>
    <property type="evidence" value="ECO:0007669"/>
    <property type="project" value="UniProtKB-ARBA"/>
</dbReference>
<feature type="signal peptide" evidence="6">
    <location>
        <begin position="1"/>
        <end position="19"/>
    </location>
</feature>
<dbReference type="FunFam" id="3.10.105.10:FF:000001">
    <property type="entry name" value="Oligopeptide ABC transporter, oligopeptide-binding protein"/>
    <property type="match status" value="1"/>
</dbReference>
<dbReference type="GO" id="GO:0015833">
    <property type="term" value="P:peptide transport"/>
    <property type="evidence" value="ECO:0007669"/>
    <property type="project" value="UniProtKB-KW"/>
</dbReference>